<proteinExistence type="predicted"/>
<evidence type="ECO:0000313" key="2">
    <source>
        <dbReference type="Proteomes" id="UP000317909"/>
    </source>
</evidence>
<evidence type="ECO:0000313" key="1">
    <source>
        <dbReference type="EMBL" id="QDT71841.1"/>
    </source>
</evidence>
<gene>
    <name evidence="1" type="ORF">I41_10020</name>
</gene>
<dbReference type="OrthoDB" id="626010at2"/>
<dbReference type="Pfam" id="PF12566">
    <property type="entry name" value="DUF3748"/>
    <property type="match status" value="1"/>
</dbReference>
<dbReference type="Pfam" id="PF07676">
    <property type="entry name" value="PD40"/>
    <property type="match status" value="2"/>
</dbReference>
<dbReference type="Proteomes" id="UP000317909">
    <property type="component" value="Chromosome"/>
</dbReference>
<dbReference type="AlphaFoldDB" id="A0A517TTY9"/>
<reference evidence="1 2" key="1">
    <citation type="submission" date="2019-02" db="EMBL/GenBank/DDBJ databases">
        <title>Deep-cultivation of Planctomycetes and their phenomic and genomic characterization uncovers novel biology.</title>
        <authorList>
            <person name="Wiegand S."/>
            <person name="Jogler M."/>
            <person name="Boedeker C."/>
            <person name="Pinto D."/>
            <person name="Vollmers J."/>
            <person name="Rivas-Marin E."/>
            <person name="Kohn T."/>
            <person name="Peeters S.H."/>
            <person name="Heuer A."/>
            <person name="Rast P."/>
            <person name="Oberbeckmann S."/>
            <person name="Bunk B."/>
            <person name="Jeske O."/>
            <person name="Meyerdierks A."/>
            <person name="Storesund J.E."/>
            <person name="Kallscheuer N."/>
            <person name="Luecker S."/>
            <person name="Lage O.M."/>
            <person name="Pohl T."/>
            <person name="Merkel B.J."/>
            <person name="Hornburger P."/>
            <person name="Mueller R.-W."/>
            <person name="Bruemmer F."/>
            <person name="Labrenz M."/>
            <person name="Spormann A.M."/>
            <person name="Op den Camp H."/>
            <person name="Overmann J."/>
            <person name="Amann R."/>
            <person name="Jetten M.S.M."/>
            <person name="Mascher T."/>
            <person name="Medema M.H."/>
            <person name="Devos D.P."/>
            <person name="Kaster A.-K."/>
            <person name="Ovreas L."/>
            <person name="Rohde M."/>
            <person name="Galperin M.Y."/>
            <person name="Jogler C."/>
        </authorList>
    </citation>
    <scope>NUCLEOTIDE SEQUENCE [LARGE SCALE GENOMIC DNA]</scope>
    <source>
        <strain evidence="1 2">I41</strain>
    </source>
</reference>
<dbReference type="InterPro" id="IPR011042">
    <property type="entry name" value="6-blade_b-propeller_TolB-like"/>
</dbReference>
<keyword evidence="2" id="KW-1185">Reference proteome</keyword>
<dbReference type="RefSeq" id="WP_145431417.1">
    <property type="nucleotide sequence ID" value="NZ_CP036339.1"/>
</dbReference>
<dbReference type="SUPFAM" id="SSF82171">
    <property type="entry name" value="DPP6 N-terminal domain-like"/>
    <property type="match status" value="1"/>
</dbReference>
<dbReference type="Gene3D" id="2.120.10.30">
    <property type="entry name" value="TolB, C-terminal domain"/>
    <property type="match status" value="2"/>
</dbReference>
<sequence>MERQLTTAPHGHVLTNANVWSPDGKWIVYDVRSDAAGSLFDGTRIERVHVETGQVEVLYESQRGACCGVASCSPVDDRVAFILGPENPTPDWQYAIHHRQGVMVDAARPGEAQNLDARDIVAPFTPGALRGGTHVHIFSGDGQWVSFTYDDHVLATREPAGQGDLNQRNVGVAVPLGHVAVPRTHPRNHDGAMFSTLVTRTVRHPRPGSDEIVKAYEDAWVGVAGYLRDDRSRQERALAFLGDAIDRKGNPVTELFIADLPPLHAMKKPGDGPLQGTPTLRPQPPLAVLQRRLTFTADRQHPGIQGARHWPRSSPDGARIACQMRDEAGNRAGVVQLWSVSPNGGPPRQITSDPWDVASAFTWNKDGTAIAYIADGSVMTVDAATGQSRRLTEKPAADQPLPRPEACVFSPDGRQIAFVRQVDGPDGESWNQIFVVSSLWEGSPTPKPAC</sequence>
<dbReference type="KEGG" id="llh:I41_10020"/>
<accession>A0A517TTY9</accession>
<dbReference type="InterPro" id="IPR022223">
    <property type="entry name" value="DUF3748"/>
</dbReference>
<dbReference type="InterPro" id="IPR011659">
    <property type="entry name" value="WD40"/>
</dbReference>
<dbReference type="EMBL" id="CP036339">
    <property type="protein sequence ID" value="QDT71841.1"/>
    <property type="molecule type" value="Genomic_DNA"/>
</dbReference>
<name>A0A517TTY9_9BACT</name>
<protein>
    <submittedName>
        <fullName evidence="1">Translocation protein TolB</fullName>
    </submittedName>
</protein>
<organism evidence="1 2">
    <name type="scientific">Lacipirellula limnantheis</name>
    <dbReference type="NCBI Taxonomy" id="2528024"/>
    <lineage>
        <taxon>Bacteria</taxon>
        <taxon>Pseudomonadati</taxon>
        <taxon>Planctomycetota</taxon>
        <taxon>Planctomycetia</taxon>
        <taxon>Pirellulales</taxon>
        <taxon>Lacipirellulaceae</taxon>
        <taxon>Lacipirellula</taxon>
    </lineage>
</organism>